<proteinExistence type="inferred from homology"/>
<accession>A0A1J4KLP3</accession>
<evidence type="ECO:0000313" key="2">
    <source>
        <dbReference type="EMBL" id="OHT12058.1"/>
    </source>
</evidence>
<dbReference type="Gene3D" id="3.30.760.10">
    <property type="entry name" value="RNA Cap, Translation Initiation Factor Eif4e"/>
    <property type="match status" value="1"/>
</dbReference>
<dbReference type="VEuPathDB" id="TrichDB:TRFO_18253"/>
<dbReference type="InterPro" id="IPR001040">
    <property type="entry name" value="TIF_eIF_4E"/>
</dbReference>
<dbReference type="InterPro" id="IPR023398">
    <property type="entry name" value="TIF_eIF4e-like"/>
</dbReference>
<keyword evidence="1" id="KW-0648">Protein biosynthesis</keyword>
<evidence type="ECO:0000256" key="1">
    <source>
        <dbReference type="RuleBase" id="RU004374"/>
    </source>
</evidence>
<dbReference type="GO" id="GO:0003743">
    <property type="term" value="F:translation initiation factor activity"/>
    <property type="evidence" value="ECO:0007669"/>
    <property type="project" value="UniProtKB-KW"/>
</dbReference>
<dbReference type="GO" id="GO:0016281">
    <property type="term" value="C:eukaryotic translation initiation factor 4F complex"/>
    <property type="evidence" value="ECO:0007669"/>
    <property type="project" value="TreeGrafter"/>
</dbReference>
<comment type="similarity">
    <text evidence="1">Belongs to the eukaryotic initiation factor 4E family.</text>
</comment>
<protein>
    <submittedName>
        <fullName evidence="2">Eukaryotic translation initiation factor 4E type 2</fullName>
    </submittedName>
</protein>
<sequence>MAHLLQTPWTFYFFQKGKNNTDYSKCIQKVAKVTSVEEFWGAYSHFLRPDKLRPSFQLHFFRNDSRAMWEDEENKSGGAFLIMLQPSHASEAWEKLLLSMIGEQIDSDIIGAVIALRPDCHRLFVWNQTADLNFCQKLAGELFKILELPYKTKICYNPHSRFLSTDGSGQLITSTTYQYEADGPVMVQNNNK</sequence>
<dbReference type="Pfam" id="PF01652">
    <property type="entry name" value="IF4E"/>
    <property type="match status" value="1"/>
</dbReference>
<dbReference type="GO" id="GO:0000340">
    <property type="term" value="F:RNA 7-methylguanosine cap binding"/>
    <property type="evidence" value="ECO:0007669"/>
    <property type="project" value="TreeGrafter"/>
</dbReference>
<dbReference type="OrthoDB" id="590761at2759"/>
<keyword evidence="1" id="KW-0694">RNA-binding</keyword>
<dbReference type="PANTHER" id="PTHR11960">
    <property type="entry name" value="EUKARYOTIC TRANSLATION INITIATION FACTOR 4E RELATED"/>
    <property type="match status" value="1"/>
</dbReference>
<dbReference type="SUPFAM" id="SSF55418">
    <property type="entry name" value="eIF4e-like"/>
    <property type="match status" value="1"/>
</dbReference>
<dbReference type="RefSeq" id="XP_068365194.1">
    <property type="nucleotide sequence ID" value="XM_068500068.1"/>
</dbReference>
<organism evidence="2 3">
    <name type="scientific">Tritrichomonas foetus</name>
    <dbReference type="NCBI Taxonomy" id="1144522"/>
    <lineage>
        <taxon>Eukaryota</taxon>
        <taxon>Metamonada</taxon>
        <taxon>Parabasalia</taxon>
        <taxon>Tritrichomonadida</taxon>
        <taxon>Tritrichomonadidae</taxon>
        <taxon>Tritrichomonas</taxon>
    </lineage>
</organism>
<dbReference type="PANTHER" id="PTHR11960:SF18">
    <property type="entry name" value="EUKARYOTIC TRANSLATION INITIATION FACTOR 4E HOMOLOGOUS PROTEIN, ISOFORM B"/>
    <property type="match status" value="1"/>
</dbReference>
<keyword evidence="3" id="KW-1185">Reference proteome</keyword>
<gene>
    <name evidence="2" type="ORF">TRFO_18253</name>
</gene>
<dbReference type="EMBL" id="MLAK01000572">
    <property type="protein sequence ID" value="OHT12058.1"/>
    <property type="molecule type" value="Genomic_DNA"/>
</dbReference>
<keyword evidence="1 2" id="KW-0396">Initiation factor</keyword>
<dbReference type="Proteomes" id="UP000179807">
    <property type="component" value="Unassembled WGS sequence"/>
</dbReference>
<reference evidence="2" key="1">
    <citation type="submission" date="2016-10" db="EMBL/GenBank/DDBJ databases">
        <authorList>
            <person name="Benchimol M."/>
            <person name="Almeida L.G."/>
            <person name="Vasconcelos A.T."/>
            <person name="Perreira-Neves A."/>
            <person name="Rosa I.A."/>
            <person name="Tasca T."/>
            <person name="Bogo M.R."/>
            <person name="de Souza W."/>
        </authorList>
    </citation>
    <scope>NUCLEOTIDE SEQUENCE [LARGE SCALE GENOMIC DNA]</scope>
    <source>
        <strain evidence="2">K</strain>
    </source>
</reference>
<dbReference type="AlphaFoldDB" id="A0A1J4KLP3"/>
<evidence type="ECO:0000313" key="3">
    <source>
        <dbReference type="Proteomes" id="UP000179807"/>
    </source>
</evidence>
<comment type="caution">
    <text evidence="2">The sequence shown here is derived from an EMBL/GenBank/DDBJ whole genome shotgun (WGS) entry which is preliminary data.</text>
</comment>
<dbReference type="GeneID" id="94834772"/>
<name>A0A1J4KLP3_9EUKA</name>